<dbReference type="AlphaFoldDB" id="X1LLK9"/>
<feature type="non-terminal residue" evidence="1">
    <location>
        <position position="1"/>
    </location>
</feature>
<dbReference type="SUPFAM" id="SSF53850">
    <property type="entry name" value="Periplasmic binding protein-like II"/>
    <property type="match status" value="1"/>
</dbReference>
<gene>
    <name evidence="1" type="ORF">S06H3_35077</name>
</gene>
<reference evidence="1" key="1">
    <citation type="journal article" date="2014" name="Front. Microbiol.">
        <title>High frequency of phylogenetically diverse reductive dehalogenase-homologous genes in deep subseafloor sedimentary metagenomes.</title>
        <authorList>
            <person name="Kawai M."/>
            <person name="Futagami T."/>
            <person name="Toyoda A."/>
            <person name="Takaki Y."/>
            <person name="Nishi S."/>
            <person name="Hori S."/>
            <person name="Arai W."/>
            <person name="Tsubouchi T."/>
            <person name="Morono Y."/>
            <person name="Uchiyama I."/>
            <person name="Ito T."/>
            <person name="Fujiyama A."/>
            <person name="Inagaki F."/>
            <person name="Takami H."/>
        </authorList>
    </citation>
    <scope>NUCLEOTIDE SEQUENCE</scope>
    <source>
        <strain evidence="1">Expedition CK06-06</strain>
    </source>
</reference>
<name>X1LLK9_9ZZZZ</name>
<dbReference type="InterPro" id="IPR050490">
    <property type="entry name" value="Bact_solute-bd_prot1"/>
</dbReference>
<sequence length="170" mass="18882">PGLVSTFSSGGKLLGVAWNNDTRFFMYNGAMLEEAGIQEPPHTFAELVEQTETIKEKGIANYGFADFWEQAQALANSHAYFLYSFGGDFFDDEGNPIFNNDAGIEALQFMVDALNEEVVDPASITYNQEIAANIFYKGDLPFFLQAWPGVYGSSNDEELSNIVGLPYIFR</sequence>
<dbReference type="Gene3D" id="3.40.190.10">
    <property type="entry name" value="Periplasmic binding protein-like II"/>
    <property type="match status" value="2"/>
</dbReference>
<dbReference type="InterPro" id="IPR006059">
    <property type="entry name" value="SBP"/>
</dbReference>
<evidence type="ECO:0000313" key="1">
    <source>
        <dbReference type="EMBL" id="GAI20257.1"/>
    </source>
</evidence>
<protein>
    <submittedName>
        <fullName evidence="1">Uncharacterized protein</fullName>
    </submittedName>
</protein>
<accession>X1LLK9</accession>
<comment type="caution">
    <text evidence="1">The sequence shown here is derived from an EMBL/GenBank/DDBJ whole genome shotgun (WGS) entry which is preliminary data.</text>
</comment>
<dbReference type="Pfam" id="PF01547">
    <property type="entry name" value="SBP_bac_1"/>
    <property type="match status" value="1"/>
</dbReference>
<dbReference type="EMBL" id="BARV01021132">
    <property type="protein sequence ID" value="GAI20257.1"/>
    <property type="molecule type" value="Genomic_DNA"/>
</dbReference>
<proteinExistence type="predicted"/>
<dbReference type="PANTHER" id="PTHR43649">
    <property type="entry name" value="ARABINOSE-BINDING PROTEIN-RELATED"/>
    <property type="match status" value="1"/>
</dbReference>
<dbReference type="PANTHER" id="PTHR43649:SF12">
    <property type="entry name" value="DIACETYLCHITOBIOSE BINDING PROTEIN DASA"/>
    <property type="match status" value="1"/>
</dbReference>
<organism evidence="1">
    <name type="scientific">marine sediment metagenome</name>
    <dbReference type="NCBI Taxonomy" id="412755"/>
    <lineage>
        <taxon>unclassified sequences</taxon>
        <taxon>metagenomes</taxon>
        <taxon>ecological metagenomes</taxon>
    </lineage>
</organism>